<dbReference type="Gene3D" id="3.40.50.10190">
    <property type="entry name" value="BRCT domain"/>
    <property type="match status" value="1"/>
</dbReference>
<evidence type="ECO:0000313" key="20">
    <source>
        <dbReference type="Proteomes" id="UP000053259"/>
    </source>
</evidence>
<feature type="compositionally biased region" description="Basic and acidic residues" evidence="16">
    <location>
        <begin position="329"/>
        <end position="353"/>
    </location>
</feature>
<dbReference type="Pfam" id="PF21999">
    <property type="entry name" value="IMS_HHH_1"/>
    <property type="match status" value="1"/>
</dbReference>
<evidence type="ECO:0000256" key="11">
    <source>
        <dbReference type="ARBA" id="ARBA00023204"/>
    </source>
</evidence>
<keyword evidence="20" id="KW-1185">Reference proteome</keyword>
<dbReference type="EC" id="2.7.7.-" evidence="14"/>
<organism evidence="19 20">
    <name type="scientific">Verruconis gallopava</name>
    <dbReference type="NCBI Taxonomy" id="253628"/>
    <lineage>
        <taxon>Eukaryota</taxon>
        <taxon>Fungi</taxon>
        <taxon>Dikarya</taxon>
        <taxon>Ascomycota</taxon>
        <taxon>Pezizomycotina</taxon>
        <taxon>Dothideomycetes</taxon>
        <taxon>Pleosporomycetidae</taxon>
        <taxon>Venturiales</taxon>
        <taxon>Sympoventuriaceae</taxon>
        <taxon>Verruconis</taxon>
    </lineage>
</organism>
<dbReference type="GO" id="GO:0017125">
    <property type="term" value="F:deoxycytidyl transferase activity"/>
    <property type="evidence" value="ECO:0007669"/>
    <property type="project" value="TreeGrafter"/>
</dbReference>
<dbReference type="OrthoDB" id="427711at2759"/>
<dbReference type="InterPro" id="IPR001126">
    <property type="entry name" value="UmuC"/>
</dbReference>
<feature type="region of interest" description="Disordered" evidence="16">
    <location>
        <begin position="988"/>
        <end position="1059"/>
    </location>
</feature>
<dbReference type="GO" id="GO:0046872">
    <property type="term" value="F:metal ion binding"/>
    <property type="evidence" value="ECO:0007669"/>
    <property type="project" value="UniProtKB-KW"/>
</dbReference>
<evidence type="ECO:0000256" key="10">
    <source>
        <dbReference type="ARBA" id="ARBA00023125"/>
    </source>
</evidence>
<dbReference type="InterPro" id="IPR043128">
    <property type="entry name" value="Rev_trsase/Diguanyl_cyclase"/>
</dbReference>
<feature type="binding site" evidence="15">
    <location>
        <position position="442"/>
    </location>
    <ligand>
        <name>Mg(2+)</name>
        <dbReference type="ChEBI" id="CHEBI:18420"/>
        <label>1</label>
    </ligand>
</feature>
<evidence type="ECO:0000256" key="3">
    <source>
        <dbReference type="ARBA" id="ARBA00020399"/>
    </source>
</evidence>
<dbReference type="Pfam" id="PF11799">
    <property type="entry name" value="IMS_C"/>
    <property type="match status" value="1"/>
</dbReference>
<dbReference type="Gene3D" id="1.20.58.1280">
    <property type="entry name" value="DNA repair protein Rev1, C-terminal domain"/>
    <property type="match status" value="1"/>
</dbReference>
<dbReference type="Gene3D" id="3.30.1490.100">
    <property type="entry name" value="DNA polymerase, Y-family, little finger domain"/>
    <property type="match status" value="1"/>
</dbReference>
<comment type="cofactor">
    <cofactor evidence="15">
        <name>Mg(2+)</name>
        <dbReference type="ChEBI" id="CHEBI:18420"/>
    </cofactor>
    <text evidence="15">Binds 2 magnesium ions.</text>
</comment>
<evidence type="ECO:0000256" key="6">
    <source>
        <dbReference type="ARBA" id="ARBA00022695"/>
    </source>
</evidence>
<dbReference type="Gene3D" id="6.10.250.1490">
    <property type="match status" value="1"/>
</dbReference>
<accession>A0A0D2AG90</accession>
<evidence type="ECO:0000256" key="4">
    <source>
        <dbReference type="ARBA" id="ARBA00022634"/>
    </source>
</evidence>
<dbReference type="HOGENOM" id="CLU_003901_1_1_1"/>
<comment type="subcellular location">
    <subcellularLocation>
        <location evidence="1 14">Nucleus</location>
    </subcellularLocation>
</comment>
<evidence type="ECO:0000256" key="1">
    <source>
        <dbReference type="ARBA" id="ARBA00004123"/>
    </source>
</evidence>
<feature type="region of interest" description="Disordered" evidence="16">
    <location>
        <begin position="310"/>
        <end position="359"/>
    </location>
</feature>
<dbReference type="InterPro" id="IPR025527">
    <property type="entry name" value="HUWE1/Rev1_UBM"/>
</dbReference>
<feature type="region of interest" description="Disordered" evidence="16">
    <location>
        <begin position="215"/>
        <end position="256"/>
    </location>
</feature>
<dbReference type="InterPro" id="IPR012112">
    <property type="entry name" value="REV1"/>
</dbReference>
<feature type="domain" description="UmuC" evidence="18">
    <location>
        <begin position="438"/>
        <end position="636"/>
    </location>
</feature>
<keyword evidence="8 14" id="KW-0227">DNA damage</keyword>
<protein>
    <recommendedName>
        <fullName evidence="3 14">DNA repair protein REV1</fullName>
        <ecNumber evidence="14">2.7.7.-</ecNumber>
    </recommendedName>
</protein>
<dbReference type="Gene3D" id="1.10.150.20">
    <property type="entry name" value="5' to 3' exonuclease, C-terminal subdomain"/>
    <property type="match status" value="1"/>
</dbReference>
<evidence type="ECO:0000256" key="14">
    <source>
        <dbReference type="PIRNR" id="PIRNR036573"/>
    </source>
</evidence>
<dbReference type="RefSeq" id="XP_016215389.1">
    <property type="nucleotide sequence ID" value="XM_016356596.1"/>
</dbReference>
<dbReference type="Gene3D" id="6.10.250.1630">
    <property type="match status" value="2"/>
</dbReference>
<dbReference type="Gene3D" id="3.40.1170.60">
    <property type="match status" value="1"/>
</dbReference>
<dbReference type="Pfam" id="PF14377">
    <property type="entry name" value="UBM"/>
    <property type="match status" value="3"/>
</dbReference>
<dbReference type="PANTHER" id="PTHR45990">
    <property type="entry name" value="DNA REPAIR PROTEIN REV1"/>
    <property type="match status" value="1"/>
</dbReference>
<dbReference type="CDD" id="cd17719">
    <property type="entry name" value="BRCT_Rev1"/>
    <property type="match status" value="1"/>
</dbReference>
<dbReference type="PANTHER" id="PTHR45990:SF1">
    <property type="entry name" value="DNA REPAIR PROTEIN REV1"/>
    <property type="match status" value="1"/>
</dbReference>
<name>A0A0D2AG90_9PEZI</name>
<dbReference type="PROSITE" id="PS50173">
    <property type="entry name" value="UMUC"/>
    <property type="match status" value="1"/>
</dbReference>
<keyword evidence="10 14" id="KW-0238">DNA-binding</keyword>
<evidence type="ECO:0000256" key="15">
    <source>
        <dbReference type="PIRSR" id="PIRSR036573-2"/>
    </source>
</evidence>
<comment type="function">
    <text evidence="13">Deoxycytidyl transferase involved in DNA repair. Transfers a dCMP residue from dCTP to the 3'-end of a DNA primer in a template-dependent reaction. May assist in the first step in the bypass of abasic lesions by the insertion of a nucleotide opposite the lesion. Required for normal induction of mutations by physical and chemical agents. Involved in mitochondrial DNA mutagenesis.</text>
</comment>
<dbReference type="SUPFAM" id="SSF100879">
    <property type="entry name" value="Lesion bypass DNA polymerase (Y-family), little finger domain"/>
    <property type="match status" value="1"/>
</dbReference>
<dbReference type="GO" id="GO:0042276">
    <property type="term" value="P:error-prone translesion synthesis"/>
    <property type="evidence" value="ECO:0007669"/>
    <property type="project" value="InterPro"/>
</dbReference>
<keyword evidence="12 14" id="KW-0539">Nucleus</keyword>
<dbReference type="InterPro" id="IPR017961">
    <property type="entry name" value="DNA_pol_Y-fam_little_finger"/>
</dbReference>
<dbReference type="InterPro" id="IPR053848">
    <property type="entry name" value="IMS_HHH_1"/>
</dbReference>
<reference evidence="19 20" key="1">
    <citation type="submission" date="2015-01" db="EMBL/GenBank/DDBJ databases">
        <title>The Genome Sequence of Ochroconis gallopava CBS43764.</title>
        <authorList>
            <consortium name="The Broad Institute Genomics Platform"/>
            <person name="Cuomo C."/>
            <person name="de Hoog S."/>
            <person name="Gorbushina A."/>
            <person name="Stielow B."/>
            <person name="Teixiera M."/>
            <person name="Abouelleil A."/>
            <person name="Chapman S.B."/>
            <person name="Priest M."/>
            <person name="Young S.K."/>
            <person name="Wortman J."/>
            <person name="Nusbaum C."/>
            <person name="Birren B."/>
        </authorList>
    </citation>
    <scope>NUCLEOTIDE SEQUENCE [LARGE SCALE GENOMIC DNA]</scope>
    <source>
        <strain evidence="19 20">CBS 43764</strain>
    </source>
</reference>
<dbReference type="InterPro" id="IPR036775">
    <property type="entry name" value="DNA_pol_Y-fam_lit_finger_sf"/>
</dbReference>
<dbReference type="GO" id="GO:0005634">
    <property type="term" value="C:nucleus"/>
    <property type="evidence" value="ECO:0007669"/>
    <property type="project" value="UniProtKB-SubCell"/>
</dbReference>
<dbReference type="EMBL" id="KN847537">
    <property type="protein sequence ID" value="KIW05520.1"/>
    <property type="molecule type" value="Genomic_DNA"/>
</dbReference>
<evidence type="ECO:0000256" key="13">
    <source>
        <dbReference type="ARBA" id="ARBA00058985"/>
    </source>
</evidence>
<gene>
    <name evidence="19" type="ORF">PV09_03401</name>
</gene>
<dbReference type="FunFam" id="3.30.70.270:FF:000040">
    <property type="entry name" value="DNA repair protein REV1"/>
    <property type="match status" value="1"/>
</dbReference>
<evidence type="ECO:0000313" key="19">
    <source>
        <dbReference type="EMBL" id="KIW05520.1"/>
    </source>
</evidence>
<comment type="similarity">
    <text evidence="2 14">Belongs to the DNA polymerase type-Y family.</text>
</comment>
<keyword evidence="7 15" id="KW-0479">Metal-binding</keyword>
<dbReference type="Gene3D" id="3.30.70.270">
    <property type="match status" value="1"/>
</dbReference>
<evidence type="ECO:0000259" key="17">
    <source>
        <dbReference type="PROSITE" id="PS50172"/>
    </source>
</evidence>
<feature type="compositionally biased region" description="Basic and acidic residues" evidence="16">
    <location>
        <begin position="828"/>
        <end position="837"/>
    </location>
</feature>
<dbReference type="SUPFAM" id="SSF52113">
    <property type="entry name" value="BRCT domain"/>
    <property type="match status" value="1"/>
</dbReference>
<keyword evidence="11 14" id="KW-0234">DNA repair</keyword>
<dbReference type="GO" id="GO:0006281">
    <property type="term" value="P:DNA repair"/>
    <property type="evidence" value="ECO:0007669"/>
    <property type="project" value="UniProtKB-KW"/>
</dbReference>
<dbReference type="GO" id="GO:0003684">
    <property type="term" value="F:damaged DNA binding"/>
    <property type="evidence" value="ECO:0007669"/>
    <property type="project" value="UniProtKB-UniRule"/>
</dbReference>
<dbReference type="CDD" id="cd01701">
    <property type="entry name" value="PolY_Rev1"/>
    <property type="match status" value="1"/>
</dbReference>
<dbReference type="Pfam" id="PF16589">
    <property type="entry name" value="BRCT_2"/>
    <property type="match status" value="1"/>
</dbReference>
<evidence type="ECO:0000256" key="9">
    <source>
        <dbReference type="ARBA" id="ARBA00022842"/>
    </source>
</evidence>
<dbReference type="STRING" id="253628.A0A0D2AG90"/>
<dbReference type="VEuPathDB" id="FungiDB:PV09_03401"/>
<dbReference type="PROSITE" id="PS50172">
    <property type="entry name" value="BRCT"/>
    <property type="match status" value="1"/>
</dbReference>
<dbReference type="Proteomes" id="UP000053259">
    <property type="component" value="Unassembled WGS sequence"/>
</dbReference>
<keyword evidence="5 14" id="KW-0808">Transferase</keyword>
<dbReference type="AlphaFoldDB" id="A0A0D2AG90"/>
<dbReference type="InterPro" id="IPR038401">
    <property type="entry name" value="Rev1_C_sf"/>
</dbReference>
<evidence type="ECO:0000256" key="7">
    <source>
        <dbReference type="ARBA" id="ARBA00022723"/>
    </source>
</evidence>
<dbReference type="InParanoid" id="A0A0D2AG90"/>
<feature type="compositionally biased region" description="Basic and acidic residues" evidence="16">
    <location>
        <begin position="312"/>
        <end position="321"/>
    </location>
</feature>
<evidence type="ECO:0000256" key="16">
    <source>
        <dbReference type="SAM" id="MobiDB-lite"/>
    </source>
</evidence>
<evidence type="ECO:0000256" key="2">
    <source>
        <dbReference type="ARBA" id="ARBA00010945"/>
    </source>
</evidence>
<dbReference type="SMART" id="SM00292">
    <property type="entry name" value="BRCT"/>
    <property type="match status" value="1"/>
</dbReference>
<feature type="region of interest" description="Disordered" evidence="16">
    <location>
        <begin position="828"/>
        <end position="882"/>
    </location>
</feature>
<dbReference type="GO" id="GO:0003887">
    <property type="term" value="F:DNA-directed DNA polymerase activity"/>
    <property type="evidence" value="ECO:0007669"/>
    <property type="project" value="InterPro"/>
</dbReference>
<feature type="binding site" evidence="15">
    <location>
        <position position="538"/>
    </location>
    <ligand>
        <name>Mg(2+)</name>
        <dbReference type="ChEBI" id="CHEBI:18420"/>
        <label>1</label>
    </ligand>
</feature>
<keyword evidence="9 15" id="KW-0460">Magnesium</keyword>
<evidence type="ECO:0000256" key="5">
    <source>
        <dbReference type="ARBA" id="ARBA00022679"/>
    </source>
</evidence>
<dbReference type="Pfam" id="PF00817">
    <property type="entry name" value="IMS"/>
    <property type="match status" value="1"/>
</dbReference>
<dbReference type="InterPro" id="IPR031991">
    <property type="entry name" value="Rev1_C"/>
</dbReference>
<sequence length="1225" mass="136973">MGSRLEKGSNAVRKRIESHTFTHEEGEEYEASAFGGFGDYFRRKKIKLQNLDVELRSQAGDKPQIFRGVVAHVNGYTQPSLNDIHKLIVQHGGGFMQYLDGKTTVTHIIASSLTPKKAVEFKRYRIVKPAWVVESVKAGRLLPWDQFRVLDEGSGQRVIGFHDGKVVSEVSTQKRGYKDQTDTSWYTEQLKWTPNISGRNTCRGQVELPVGSDIVDDIDDTDELPASTQPPSHMAPEFVGDNPHNNLPMKPQDNTKFTSLSCQSALDNIEDESKPDHFADEIQKTEAQKTCSPGISGTSDLKLNQDSFSDAQKTHETKPNDDLEQELNNTKDVDADKINGKKCESNGPEKDEGNADTPAKRIKLTAEEHNRILLSDPRIWKSSVLNPEFLENYYRESRLHHLSTWKADLKSQLQAMAEEKSLSRKTRQMRDPRARRYIMHVDFDSFFAAVSLKKFPQYKDKPAVVAHSGGSASEIASCNYPARKFGITNGMWMRKAHELCPDVKVLPYDFPAYEEASRSFYEVIIATGGVVQSVSIDEALVDISALCFAEAGGSGISKNEDTICREQQTADKIAKKLRDEVKERTGCDVSVGIGGNILLAKLALRKAKPAGQFQIFPDRALDFIGPLEVTSLPGVAYSIGGKLEAMGIKIVADIRQFSKEKMMAILGPRTGERLWDYARGVDQKEVGDVEVRKSVSAEVNWGVRFYNQQQVDEFMLNISGELSRRLVRERVKGKQLSLKVMKRAADAPLDPPKHMGHGWCDTFNKSVLLGVATNSRDILAKESLSMLKSFAFSPGELRGIGVQMTRLEPLKASIGQAESSQKKLQFKFEEQRKRAENSADPEDDPIEDVTTPQKPKGAANKVMFGSPELNKDSTSRKPLNTRGSQFILPSQVDPTTLAELPQDIRDRLAQHTKADKKSAIAASFSKQNITSPHSTPKIFTALPAQSQIDLEMLNALPEDVRSEVLTFYNKSSYEAKVIERANTLLSPSRNRTSLRSNRSTASTVRRRGRPGKFDARSSANVTTLTQSNFITSRSRQGSPEATTTDTDGDEAMAPEGSGMDPDFLAALPEDIRREVLDEQRRKRLAETSGIQIATRRKLPSKQVAHEPIEHLLKLPPRPPKPSFTGRKLTMLPQLREAISEWAREFREEGPYKEDVNALCTYMHRVITEEGDMSKVVGAVKWLSWVVQEELVEERDACSKWEAALRDVKSFVQKSVQQRGLGRLHL</sequence>
<dbReference type="InterPro" id="IPR043502">
    <property type="entry name" value="DNA/RNA_pol_sf"/>
</dbReference>
<dbReference type="InterPro" id="IPR036420">
    <property type="entry name" value="BRCT_dom_sf"/>
</dbReference>
<feature type="binding site" evidence="15">
    <location>
        <position position="537"/>
    </location>
    <ligand>
        <name>Mg(2+)</name>
        <dbReference type="ChEBI" id="CHEBI:18420"/>
        <label>1</label>
    </ligand>
</feature>
<dbReference type="PIRSF" id="PIRSF036573">
    <property type="entry name" value="REV1"/>
    <property type="match status" value="1"/>
</dbReference>
<dbReference type="InterPro" id="IPR001357">
    <property type="entry name" value="BRCT_dom"/>
</dbReference>
<keyword evidence="4 14" id="KW-0237">DNA synthesis</keyword>
<keyword evidence="6 14" id="KW-0548">Nucleotidyltransferase</keyword>
<dbReference type="FunFam" id="3.40.50.10190:FF:000011">
    <property type="entry name" value="DNA repair protein REV1"/>
    <property type="match status" value="1"/>
</dbReference>
<evidence type="ECO:0000256" key="12">
    <source>
        <dbReference type="ARBA" id="ARBA00023242"/>
    </source>
</evidence>
<dbReference type="FunCoup" id="A0A0D2AG90">
    <property type="interactions" value="839"/>
</dbReference>
<dbReference type="GeneID" id="27311374"/>
<dbReference type="GO" id="GO:0070987">
    <property type="term" value="P:error-free translesion synthesis"/>
    <property type="evidence" value="ECO:0007669"/>
    <property type="project" value="TreeGrafter"/>
</dbReference>
<evidence type="ECO:0000256" key="8">
    <source>
        <dbReference type="ARBA" id="ARBA00022763"/>
    </source>
</evidence>
<feature type="compositionally biased region" description="Polar residues" evidence="16">
    <location>
        <begin position="1017"/>
        <end position="1041"/>
    </location>
</feature>
<proteinExistence type="inferred from homology"/>
<feature type="compositionally biased region" description="Low complexity" evidence="16">
    <location>
        <begin position="988"/>
        <end position="1003"/>
    </location>
</feature>
<evidence type="ECO:0000259" key="18">
    <source>
        <dbReference type="PROSITE" id="PS50173"/>
    </source>
</evidence>
<dbReference type="SUPFAM" id="SSF56672">
    <property type="entry name" value="DNA/RNA polymerases"/>
    <property type="match status" value="1"/>
</dbReference>
<feature type="domain" description="BRCT" evidence="17">
    <location>
        <begin position="61"/>
        <end position="149"/>
    </location>
</feature>
<dbReference type="Pfam" id="PF16727">
    <property type="entry name" value="REV1_C"/>
    <property type="match status" value="1"/>
</dbReference>
<dbReference type="FunFam" id="3.30.1490.100:FF:000001">
    <property type="entry name" value="DNA repair protein REV1"/>
    <property type="match status" value="1"/>
</dbReference>